<dbReference type="GO" id="GO:0006310">
    <property type="term" value="P:DNA recombination"/>
    <property type="evidence" value="ECO:0007669"/>
    <property type="project" value="UniProtKB-KW"/>
</dbReference>
<accession>X1EJD5</accession>
<dbReference type="PANTHER" id="PTHR30349:SF64">
    <property type="entry name" value="PROPHAGE INTEGRASE INTD-RELATED"/>
    <property type="match status" value="1"/>
</dbReference>
<dbReference type="Pfam" id="PF00589">
    <property type="entry name" value="Phage_integrase"/>
    <property type="match status" value="1"/>
</dbReference>
<dbReference type="InterPro" id="IPR050090">
    <property type="entry name" value="Tyrosine_recombinase_XerCD"/>
</dbReference>
<proteinExistence type="predicted"/>
<organism evidence="3">
    <name type="scientific">marine sediment metagenome</name>
    <dbReference type="NCBI Taxonomy" id="412755"/>
    <lineage>
        <taxon>unclassified sequences</taxon>
        <taxon>metagenomes</taxon>
        <taxon>ecological metagenomes</taxon>
    </lineage>
</organism>
<feature type="non-terminal residue" evidence="3">
    <location>
        <position position="174"/>
    </location>
</feature>
<evidence type="ECO:0000256" key="1">
    <source>
        <dbReference type="ARBA" id="ARBA00023172"/>
    </source>
</evidence>
<reference evidence="3" key="1">
    <citation type="journal article" date="2014" name="Front. Microbiol.">
        <title>High frequency of phylogenetically diverse reductive dehalogenase-homologous genes in deep subseafloor sedimentary metagenomes.</title>
        <authorList>
            <person name="Kawai M."/>
            <person name="Futagami T."/>
            <person name="Toyoda A."/>
            <person name="Takaki Y."/>
            <person name="Nishi S."/>
            <person name="Hori S."/>
            <person name="Arai W."/>
            <person name="Tsubouchi T."/>
            <person name="Morono Y."/>
            <person name="Uchiyama I."/>
            <person name="Ito T."/>
            <person name="Fujiyama A."/>
            <person name="Inagaki F."/>
            <person name="Takami H."/>
        </authorList>
    </citation>
    <scope>NUCLEOTIDE SEQUENCE</scope>
    <source>
        <strain evidence="3">Expedition CK06-06</strain>
    </source>
</reference>
<dbReference type="InterPro" id="IPR002104">
    <property type="entry name" value="Integrase_catalytic"/>
</dbReference>
<dbReference type="GO" id="GO:0015074">
    <property type="term" value="P:DNA integration"/>
    <property type="evidence" value="ECO:0007669"/>
    <property type="project" value="InterPro"/>
</dbReference>
<dbReference type="InterPro" id="IPR013762">
    <property type="entry name" value="Integrase-like_cat_sf"/>
</dbReference>
<keyword evidence="1" id="KW-0233">DNA recombination</keyword>
<evidence type="ECO:0000313" key="3">
    <source>
        <dbReference type="EMBL" id="GAH33436.1"/>
    </source>
</evidence>
<comment type="caution">
    <text evidence="3">The sequence shown here is derived from an EMBL/GenBank/DDBJ whole genome shotgun (WGS) entry which is preliminary data.</text>
</comment>
<sequence length="174" mass="20456">MTQVTPIRDLKGYLEAPEVERLITTATNPRDALLVRIPWRSGIRVSELIGIKESDIDFENRAVVIKVQKMRKRDGKTIERRRVIPIDQVTLDMVKEYLEWRKQFPYKGDLLFPITRQRVDQIYWKLGRRAGIKEIGDPAVSKHRKLHPHTLRHSFAIHCIKRGMTIERLQKILG</sequence>
<dbReference type="AlphaFoldDB" id="X1EJD5"/>
<gene>
    <name evidence="3" type="ORF">S03H2_15441</name>
</gene>
<evidence type="ECO:0000259" key="2">
    <source>
        <dbReference type="PROSITE" id="PS51898"/>
    </source>
</evidence>
<protein>
    <recommendedName>
        <fullName evidence="2">Tyr recombinase domain-containing protein</fullName>
    </recommendedName>
</protein>
<name>X1EJD5_9ZZZZ</name>
<dbReference type="PANTHER" id="PTHR30349">
    <property type="entry name" value="PHAGE INTEGRASE-RELATED"/>
    <property type="match status" value="1"/>
</dbReference>
<dbReference type="Gene3D" id="1.10.443.10">
    <property type="entry name" value="Intergrase catalytic core"/>
    <property type="match status" value="1"/>
</dbReference>
<dbReference type="SUPFAM" id="SSF56349">
    <property type="entry name" value="DNA breaking-rejoining enzymes"/>
    <property type="match status" value="1"/>
</dbReference>
<dbReference type="PROSITE" id="PS51898">
    <property type="entry name" value="TYR_RECOMBINASE"/>
    <property type="match status" value="1"/>
</dbReference>
<dbReference type="InterPro" id="IPR011010">
    <property type="entry name" value="DNA_brk_join_enz"/>
</dbReference>
<dbReference type="EMBL" id="BARU01007853">
    <property type="protein sequence ID" value="GAH33436.1"/>
    <property type="molecule type" value="Genomic_DNA"/>
</dbReference>
<feature type="domain" description="Tyr recombinase" evidence="2">
    <location>
        <begin position="9"/>
        <end position="174"/>
    </location>
</feature>
<dbReference type="GO" id="GO:0003677">
    <property type="term" value="F:DNA binding"/>
    <property type="evidence" value="ECO:0007669"/>
    <property type="project" value="InterPro"/>
</dbReference>